<feature type="domain" description="HTH merR-type" evidence="5">
    <location>
        <begin position="1"/>
        <end position="69"/>
    </location>
</feature>
<dbReference type="PANTHER" id="PTHR30204:SF94">
    <property type="entry name" value="HEAVY METAL-DEPENDENT TRANSCRIPTIONAL REGULATOR HI_0293-RELATED"/>
    <property type="match status" value="1"/>
</dbReference>
<organism evidence="6 9">
    <name type="scientific">Marinomonas gallaica</name>
    <dbReference type="NCBI Taxonomy" id="1806667"/>
    <lineage>
        <taxon>Bacteria</taxon>
        <taxon>Pseudomonadati</taxon>
        <taxon>Pseudomonadota</taxon>
        <taxon>Gammaproteobacteria</taxon>
        <taxon>Oceanospirillales</taxon>
        <taxon>Oceanospirillaceae</taxon>
        <taxon>Marinomonas</taxon>
    </lineage>
</organism>
<dbReference type="Pfam" id="PF09278">
    <property type="entry name" value="MerR-DNA-bind"/>
    <property type="match status" value="1"/>
</dbReference>
<evidence type="ECO:0000313" key="9">
    <source>
        <dbReference type="Proteomes" id="UP000092871"/>
    </source>
</evidence>
<dbReference type="PROSITE" id="PS50937">
    <property type="entry name" value="HTH_MERR_2"/>
    <property type="match status" value="1"/>
</dbReference>
<protein>
    <submittedName>
        <fullName evidence="6">HTH-type transcriptional regulator ZntR</fullName>
    </submittedName>
</protein>
<evidence type="ECO:0000256" key="3">
    <source>
        <dbReference type="ARBA" id="ARBA00023163"/>
    </source>
</evidence>
<evidence type="ECO:0000259" key="5">
    <source>
        <dbReference type="PROSITE" id="PS50937"/>
    </source>
</evidence>
<dbReference type="Proteomes" id="UP000092840">
    <property type="component" value="Unassembled WGS sequence"/>
</dbReference>
<evidence type="ECO:0000313" key="6">
    <source>
        <dbReference type="EMBL" id="SBT18916.1"/>
    </source>
</evidence>
<evidence type="ECO:0000313" key="8">
    <source>
        <dbReference type="Proteomes" id="UP000092840"/>
    </source>
</evidence>
<proteinExistence type="predicted"/>
<accession>A0A1C3JV42</accession>
<dbReference type="SMART" id="SM00422">
    <property type="entry name" value="HTH_MERR"/>
    <property type="match status" value="1"/>
</dbReference>
<evidence type="ECO:0000256" key="1">
    <source>
        <dbReference type="ARBA" id="ARBA00023015"/>
    </source>
</evidence>
<reference evidence="6 9" key="1">
    <citation type="submission" date="2016-06" db="EMBL/GenBank/DDBJ databases">
        <authorList>
            <person name="Kjaerup R.B."/>
            <person name="Dalgaard T.S."/>
            <person name="Juul-Madsen H.R."/>
        </authorList>
    </citation>
    <scope>NUCLEOTIDE SEQUENCE [LARGE SCALE GENOMIC DNA]</scope>
    <source>
        <strain evidence="6 9">CECT 5115</strain>
    </source>
</reference>
<keyword evidence="4" id="KW-0175">Coiled coil</keyword>
<name>A0A1C3JV42_9GAMM</name>
<dbReference type="Proteomes" id="UP000092871">
    <property type="component" value="Unassembled WGS sequence"/>
</dbReference>
<dbReference type="AlphaFoldDB" id="A0A1C3JV42"/>
<dbReference type="GO" id="GO:0003700">
    <property type="term" value="F:DNA-binding transcription factor activity"/>
    <property type="evidence" value="ECO:0007669"/>
    <property type="project" value="InterPro"/>
</dbReference>
<dbReference type="InterPro" id="IPR015358">
    <property type="entry name" value="Tscrpt_reg_MerR_DNA-bd"/>
</dbReference>
<dbReference type="InterPro" id="IPR047057">
    <property type="entry name" value="MerR_fam"/>
</dbReference>
<evidence type="ECO:0000313" key="7">
    <source>
        <dbReference type="EMBL" id="SBT21871.1"/>
    </source>
</evidence>
<dbReference type="RefSeq" id="WP_067038099.1">
    <property type="nucleotide sequence ID" value="NZ_FLRA01000023.1"/>
</dbReference>
<feature type="coiled-coil region" evidence="4">
    <location>
        <begin position="88"/>
        <end position="115"/>
    </location>
</feature>
<dbReference type="EMBL" id="FLRB01000013">
    <property type="protein sequence ID" value="SBT21871.1"/>
    <property type="molecule type" value="Genomic_DNA"/>
</dbReference>
<sequence>MKVSELAKFADVTSETVRYYTREGLIIASRNPNNGYQEYSIEARRRLRFIQQARELGFSIKQIKEILDQADSGDSPCPLVRDLLSQKVPEIRQQIAQLQSHLAKMETALAAWEEMADGVPNGHSICCLIEEWENPECCSKGDQA</sequence>
<dbReference type="Pfam" id="PF00376">
    <property type="entry name" value="MerR"/>
    <property type="match status" value="1"/>
</dbReference>
<evidence type="ECO:0000256" key="4">
    <source>
        <dbReference type="SAM" id="Coils"/>
    </source>
</evidence>
<keyword evidence="2" id="KW-0238">DNA-binding</keyword>
<dbReference type="PRINTS" id="PR00040">
    <property type="entry name" value="HTHMERR"/>
</dbReference>
<gene>
    <name evidence="6" type="primary">zntR_2</name>
    <name evidence="7" type="synonym">zntR_1</name>
    <name evidence="6" type="ORF">MGA5115_03077</name>
    <name evidence="7" type="ORF">MGA5116_02481</name>
</gene>
<reference evidence="7 8" key="2">
    <citation type="submission" date="2016-06" db="EMBL/GenBank/DDBJ databases">
        <authorList>
            <person name="Rodrigo-Torres L."/>
            <person name="Arahal D.R."/>
        </authorList>
    </citation>
    <scope>NUCLEOTIDE SEQUENCE [LARGE SCALE GENOMIC DNA]</scope>
    <source>
        <strain evidence="7 8">CECT 5116</strain>
    </source>
</reference>
<keyword evidence="1" id="KW-0805">Transcription regulation</keyword>
<evidence type="ECO:0000256" key="2">
    <source>
        <dbReference type="ARBA" id="ARBA00023125"/>
    </source>
</evidence>
<dbReference type="GO" id="GO:0003677">
    <property type="term" value="F:DNA binding"/>
    <property type="evidence" value="ECO:0007669"/>
    <property type="project" value="UniProtKB-KW"/>
</dbReference>
<dbReference type="PANTHER" id="PTHR30204">
    <property type="entry name" value="REDOX-CYCLING DRUG-SENSING TRANSCRIPTIONAL ACTIVATOR SOXR"/>
    <property type="match status" value="1"/>
</dbReference>
<keyword evidence="3" id="KW-0804">Transcription</keyword>
<dbReference type="InterPro" id="IPR000551">
    <property type="entry name" value="MerR-type_HTH_dom"/>
</dbReference>
<dbReference type="EMBL" id="FLRA01000023">
    <property type="protein sequence ID" value="SBT18916.1"/>
    <property type="molecule type" value="Genomic_DNA"/>
</dbReference>
<dbReference type="OrthoDB" id="9808480at2"/>
<dbReference type="SUPFAM" id="SSF46955">
    <property type="entry name" value="Putative DNA-binding domain"/>
    <property type="match status" value="1"/>
</dbReference>
<keyword evidence="8" id="KW-1185">Reference proteome</keyword>
<dbReference type="Gene3D" id="1.10.1660.10">
    <property type="match status" value="1"/>
</dbReference>
<dbReference type="InterPro" id="IPR009061">
    <property type="entry name" value="DNA-bd_dom_put_sf"/>
</dbReference>